<sequence>MRAASADEESTDPTKGVAMRRKDREQSEEFGWNVLETCPYAVLSTTDDEGLPYGIPVSPAVLDGAVYFHSAKHGTKSKLLREHPDVCLVGVRDVVPLPEAYSTEYASAVVRGTVAEVTDDAERIAALRAIAERYATENLGHFEAALAEELSRTLVWKIAPTEITAKARLHE</sequence>
<protein>
    <submittedName>
        <fullName evidence="2">5-nitroimidazole antibiotic resistance protein</fullName>
    </submittedName>
</protein>
<dbReference type="Proteomes" id="UP000253805">
    <property type="component" value="Unassembled WGS sequence"/>
</dbReference>
<organism evidence="2 3">
    <name type="scientific">Adlercreutzia equolifaciens subsp. celatus</name>
    <dbReference type="NCBI Taxonomy" id="394340"/>
    <lineage>
        <taxon>Bacteria</taxon>
        <taxon>Bacillati</taxon>
        <taxon>Actinomycetota</taxon>
        <taxon>Coriobacteriia</taxon>
        <taxon>Eggerthellales</taxon>
        <taxon>Eggerthellaceae</taxon>
        <taxon>Adlercreutzia</taxon>
    </lineage>
</organism>
<feature type="region of interest" description="Disordered" evidence="1">
    <location>
        <begin position="1"/>
        <end position="26"/>
    </location>
</feature>
<dbReference type="InterPro" id="IPR012349">
    <property type="entry name" value="Split_barrel_FMN-bd"/>
</dbReference>
<evidence type="ECO:0000256" key="1">
    <source>
        <dbReference type="SAM" id="MobiDB-lite"/>
    </source>
</evidence>
<dbReference type="SUPFAM" id="SSF50475">
    <property type="entry name" value="FMN-binding split barrel"/>
    <property type="match status" value="1"/>
</dbReference>
<dbReference type="Gene3D" id="2.30.110.10">
    <property type="entry name" value="Electron Transport, Fmn-binding Protein, Chain A"/>
    <property type="match status" value="1"/>
</dbReference>
<reference evidence="2 3" key="1">
    <citation type="journal article" date="2018" name="Elife">
        <title>Discovery and characterization of a prevalent human gut bacterial enzyme sufficient for the inactivation of a family of plant toxins.</title>
        <authorList>
            <person name="Koppel N."/>
            <person name="Bisanz J.E."/>
            <person name="Pandelia M.E."/>
            <person name="Turnbaugh P.J."/>
            <person name="Balskus E.P."/>
        </authorList>
    </citation>
    <scope>NUCLEOTIDE SEQUENCE [LARGE SCALE GENOMIC DNA]</scope>
    <source>
        <strain evidence="2 3">OB21 GAM 11</strain>
    </source>
</reference>
<dbReference type="AlphaFoldDB" id="A0A369NVY9"/>
<gene>
    <name evidence="2" type="ORF">C1850_09510</name>
</gene>
<name>A0A369NVY9_9ACTN</name>
<dbReference type="PANTHER" id="PTHR34071:SF2">
    <property type="entry name" value="FLAVIN-NUCLEOTIDE-BINDING PROTEIN"/>
    <property type="match status" value="1"/>
</dbReference>
<proteinExistence type="predicted"/>
<dbReference type="EMBL" id="PPUT01000027">
    <property type="protein sequence ID" value="RDC42596.1"/>
    <property type="molecule type" value="Genomic_DNA"/>
</dbReference>
<dbReference type="PANTHER" id="PTHR34071">
    <property type="entry name" value="5-NITROIMIDAZOLE ANTIBIOTICS RESISTANCE PROTEIN, NIMA-FAMILY-RELATED PROTEIN-RELATED"/>
    <property type="match status" value="1"/>
</dbReference>
<evidence type="ECO:0000313" key="3">
    <source>
        <dbReference type="Proteomes" id="UP000253805"/>
    </source>
</evidence>
<dbReference type="Pfam" id="PF12900">
    <property type="entry name" value="Pyridox_ox_2"/>
    <property type="match status" value="1"/>
</dbReference>
<feature type="compositionally biased region" description="Acidic residues" evidence="1">
    <location>
        <begin position="1"/>
        <end position="11"/>
    </location>
</feature>
<comment type="caution">
    <text evidence="2">The sequence shown here is derived from an EMBL/GenBank/DDBJ whole genome shotgun (WGS) entry which is preliminary data.</text>
</comment>
<evidence type="ECO:0000313" key="2">
    <source>
        <dbReference type="EMBL" id="RDC42596.1"/>
    </source>
</evidence>
<accession>A0A369NVY9</accession>
<dbReference type="InterPro" id="IPR024747">
    <property type="entry name" value="Pyridox_Oxase-rel"/>
</dbReference>